<name>A0A9P0HCV4_NEZVI</name>
<evidence type="ECO:0000256" key="1">
    <source>
        <dbReference type="SAM" id="MobiDB-lite"/>
    </source>
</evidence>
<protein>
    <submittedName>
        <fullName evidence="2">Uncharacterized protein</fullName>
    </submittedName>
</protein>
<dbReference type="EMBL" id="OV725080">
    <property type="protein sequence ID" value="CAH1399661.1"/>
    <property type="molecule type" value="Genomic_DNA"/>
</dbReference>
<feature type="region of interest" description="Disordered" evidence="1">
    <location>
        <begin position="70"/>
        <end position="134"/>
    </location>
</feature>
<sequence>MAQLNSFLPEPIDENEEAERLYFLERRCNLLKRSGIIEKLHTVFNGKPNNSKYPIKIYTKKREVQNRDLTATEDNLKNDTTDRGQIILRRSSRLRRKDVESNGNNENDTKPPQKSIHTIQEIRKINSKTTGKSK</sequence>
<dbReference type="AlphaFoldDB" id="A0A9P0HCV4"/>
<dbReference type="Proteomes" id="UP001152798">
    <property type="component" value="Chromosome 4"/>
</dbReference>
<keyword evidence="3" id="KW-1185">Reference proteome</keyword>
<proteinExistence type="predicted"/>
<reference evidence="2" key="1">
    <citation type="submission" date="2022-01" db="EMBL/GenBank/DDBJ databases">
        <authorList>
            <person name="King R."/>
        </authorList>
    </citation>
    <scope>NUCLEOTIDE SEQUENCE</scope>
</reference>
<feature type="compositionally biased region" description="Polar residues" evidence="1">
    <location>
        <begin position="101"/>
        <end position="118"/>
    </location>
</feature>
<evidence type="ECO:0000313" key="3">
    <source>
        <dbReference type="Proteomes" id="UP001152798"/>
    </source>
</evidence>
<organism evidence="2 3">
    <name type="scientific">Nezara viridula</name>
    <name type="common">Southern green stink bug</name>
    <name type="synonym">Cimex viridulus</name>
    <dbReference type="NCBI Taxonomy" id="85310"/>
    <lineage>
        <taxon>Eukaryota</taxon>
        <taxon>Metazoa</taxon>
        <taxon>Ecdysozoa</taxon>
        <taxon>Arthropoda</taxon>
        <taxon>Hexapoda</taxon>
        <taxon>Insecta</taxon>
        <taxon>Pterygota</taxon>
        <taxon>Neoptera</taxon>
        <taxon>Paraneoptera</taxon>
        <taxon>Hemiptera</taxon>
        <taxon>Heteroptera</taxon>
        <taxon>Panheteroptera</taxon>
        <taxon>Pentatomomorpha</taxon>
        <taxon>Pentatomoidea</taxon>
        <taxon>Pentatomidae</taxon>
        <taxon>Pentatominae</taxon>
        <taxon>Nezara</taxon>
    </lineage>
</organism>
<accession>A0A9P0HCV4</accession>
<gene>
    <name evidence="2" type="ORF">NEZAVI_LOCUS9069</name>
</gene>
<evidence type="ECO:0000313" key="2">
    <source>
        <dbReference type="EMBL" id="CAH1399661.1"/>
    </source>
</evidence>